<sequence length="567" mass="62584">MSEEYVVETILRARVMKKTPRSKFLVWKYLVKWKGYDDPDENTWEPEESFGGSEHFISNFWKTVDTGGRDTEDLDLFSQEEEFAPSETGRARKAPRKSNENENAAASSSASTRAQSRKRKRNTGEPTERKSPERKDTRTSRNSRKRQRAETPIESPPPSSADGAEEMIASLCNNDSENEEPTSSSHEKPPRFRKRGSSSDSTESRKEVEDARVDSTAEEQDQPVLPDDVQQSATPAHHSRTRNPRVKVMERSNIILEEGITTKTRLGAGSSTAETSTRTTRAQRQHVDSVEQRNKTTTLLTVQKGKLTSVKGRRSARNAPPPNVQQDASDVPQDVELEADTGWPQDVSGDGDTSLVAPDDTVDNSNVVSSPEELLRLAGLKEDADDLQDYEDDAPGTSTSNADADGGSESLLQQSLTLAKDKLFPSTLTSASQSITNALSAAWRRSTIFGPLASGSFNNVVGEDTGQSQNFTLKIDVTISLPVVLIPYSVEHQFVVPSTPNNPPGKFYAHDTALSVLNTVRTGGPCATVIPNPDCTNEQKEVFQQFAERLSNDELARLFSFLFPFHF</sequence>
<reference evidence="3 4" key="1">
    <citation type="submission" date="2024-02" db="EMBL/GenBank/DDBJ databases">
        <title>A draft genome for the cacao thread blight pathogen Marasmius crinis-equi.</title>
        <authorList>
            <person name="Cohen S.P."/>
            <person name="Baruah I.K."/>
            <person name="Amoako-Attah I."/>
            <person name="Bukari Y."/>
            <person name="Meinhardt L.W."/>
            <person name="Bailey B.A."/>
        </authorList>
    </citation>
    <scope>NUCLEOTIDE SEQUENCE [LARGE SCALE GENOMIC DNA]</scope>
    <source>
        <strain evidence="3 4">GH-76</strain>
    </source>
</reference>
<feature type="compositionally biased region" description="Basic and acidic residues" evidence="1">
    <location>
        <begin position="202"/>
        <end position="215"/>
    </location>
</feature>
<evidence type="ECO:0000259" key="2">
    <source>
        <dbReference type="PROSITE" id="PS50013"/>
    </source>
</evidence>
<dbReference type="CDD" id="cd18968">
    <property type="entry name" value="chromodomain"/>
    <property type="match status" value="1"/>
</dbReference>
<dbReference type="Pfam" id="PF00385">
    <property type="entry name" value="Chromo"/>
    <property type="match status" value="1"/>
</dbReference>
<evidence type="ECO:0000313" key="4">
    <source>
        <dbReference type="Proteomes" id="UP001465976"/>
    </source>
</evidence>
<dbReference type="InterPro" id="IPR023780">
    <property type="entry name" value="Chromo_domain"/>
</dbReference>
<gene>
    <name evidence="3" type="ORF">V5O48_000469</name>
</gene>
<feature type="compositionally biased region" description="Basic and acidic residues" evidence="1">
    <location>
        <begin position="122"/>
        <end position="139"/>
    </location>
</feature>
<name>A0ABR3G261_9AGAR</name>
<feature type="compositionally biased region" description="Acidic residues" evidence="1">
    <location>
        <begin position="72"/>
        <end position="84"/>
    </location>
</feature>
<accession>A0ABR3G261</accession>
<feature type="domain" description="Chromo" evidence="2">
    <location>
        <begin position="5"/>
        <end position="72"/>
    </location>
</feature>
<proteinExistence type="predicted"/>
<feature type="region of interest" description="Disordered" evidence="1">
    <location>
        <begin position="387"/>
        <end position="408"/>
    </location>
</feature>
<feature type="compositionally biased region" description="Low complexity" evidence="1">
    <location>
        <begin position="101"/>
        <end position="114"/>
    </location>
</feature>
<comment type="caution">
    <text evidence="3">The sequence shown here is derived from an EMBL/GenBank/DDBJ whole genome shotgun (WGS) entry which is preliminary data.</text>
</comment>
<evidence type="ECO:0000313" key="3">
    <source>
        <dbReference type="EMBL" id="KAL0581540.1"/>
    </source>
</evidence>
<protein>
    <recommendedName>
        <fullName evidence="2">Chromo domain-containing protein</fullName>
    </recommendedName>
</protein>
<organism evidence="3 4">
    <name type="scientific">Marasmius crinis-equi</name>
    <dbReference type="NCBI Taxonomy" id="585013"/>
    <lineage>
        <taxon>Eukaryota</taxon>
        <taxon>Fungi</taxon>
        <taxon>Dikarya</taxon>
        <taxon>Basidiomycota</taxon>
        <taxon>Agaricomycotina</taxon>
        <taxon>Agaricomycetes</taxon>
        <taxon>Agaricomycetidae</taxon>
        <taxon>Agaricales</taxon>
        <taxon>Marasmiineae</taxon>
        <taxon>Marasmiaceae</taxon>
        <taxon>Marasmius</taxon>
    </lineage>
</organism>
<dbReference type="PROSITE" id="PS50013">
    <property type="entry name" value="CHROMO_2"/>
    <property type="match status" value="1"/>
</dbReference>
<evidence type="ECO:0000256" key="1">
    <source>
        <dbReference type="SAM" id="MobiDB-lite"/>
    </source>
</evidence>
<dbReference type="InterPro" id="IPR016197">
    <property type="entry name" value="Chromo-like_dom_sf"/>
</dbReference>
<dbReference type="InterPro" id="IPR000953">
    <property type="entry name" value="Chromo/chromo_shadow_dom"/>
</dbReference>
<feature type="region of interest" description="Disordered" evidence="1">
    <location>
        <begin position="68"/>
        <end position="370"/>
    </location>
</feature>
<feature type="compositionally biased region" description="Low complexity" evidence="1">
    <location>
        <begin position="267"/>
        <end position="282"/>
    </location>
</feature>
<dbReference type="SUPFAM" id="SSF54160">
    <property type="entry name" value="Chromo domain-like"/>
    <property type="match status" value="1"/>
</dbReference>
<dbReference type="SMART" id="SM00298">
    <property type="entry name" value="CHROMO"/>
    <property type="match status" value="1"/>
</dbReference>
<dbReference type="Proteomes" id="UP001465976">
    <property type="component" value="Unassembled WGS sequence"/>
</dbReference>
<dbReference type="EMBL" id="JBAHYK010000008">
    <property type="protein sequence ID" value="KAL0581540.1"/>
    <property type="molecule type" value="Genomic_DNA"/>
</dbReference>
<keyword evidence="4" id="KW-1185">Reference proteome</keyword>
<feature type="compositionally biased region" description="Basic and acidic residues" evidence="1">
    <location>
        <begin position="285"/>
        <end position="294"/>
    </location>
</feature>
<feature type="compositionally biased region" description="Low complexity" evidence="1">
    <location>
        <begin position="222"/>
        <end position="231"/>
    </location>
</feature>
<dbReference type="Gene3D" id="2.40.50.40">
    <property type="match status" value="1"/>
</dbReference>